<reference evidence="1 2" key="1">
    <citation type="journal article" date="2018" name="Nat. Ecol. Evol.">
        <title>Shark genomes provide insights into elasmobranch evolution and the origin of vertebrates.</title>
        <authorList>
            <person name="Hara Y"/>
            <person name="Yamaguchi K"/>
            <person name="Onimaru K"/>
            <person name="Kadota M"/>
            <person name="Koyanagi M"/>
            <person name="Keeley SD"/>
            <person name="Tatsumi K"/>
            <person name="Tanaka K"/>
            <person name="Motone F"/>
            <person name="Kageyama Y"/>
            <person name="Nozu R"/>
            <person name="Adachi N"/>
            <person name="Nishimura O"/>
            <person name="Nakagawa R"/>
            <person name="Tanegashima C"/>
            <person name="Kiyatake I"/>
            <person name="Matsumoto R"/>
            <person name="Murakumo K"/>
            <person name="Nishida K"/>
            <person name="Terakita A"/>
            <person name="Kuratani S"/>
            <person name="Sato K"/>
            <person name="Hyodo S Kuraku.S."/>
        </authorList>
    </citation>
    <scope>NUCLEOTIDE SEQUENCE [LARGE SCALE GENOMIC DNA]</scope>
</reference>
<evidence type="ECO:0000313" key="2">
    <source>
        <dbReference type="Proteomes" id="UP000288216"/>
    </source>
</evidence>
<proteinExistence type="predicted"/>
<dbReference type="Proteomes" id="UP000288216">
    <property type="component" value="Unassembled WGS sequence"/>
</dbReference>
<keyword evidence="2" id="KW-1185">Reference proteome</keyword>
<sequence length="33" mass="3669">MTAPVIGYIMDWKLKDCDDGRGEIDEKELAAGK</sequence>
<dbReference type="EMBL" id="BFAA01092286">
    <property type="protein sequence ID" value="GCB84822.1"/>
    <property type="molecule type" value="Genomic_DNA"/>
</dbReference>
<organism evidence="1 2">
    <name type="scientific">Scyliorhinus torazame</name>
    <name type="common">Cloudy catshark</name>
    <name type="synonym">Catulus torazame</name>
    <dbReference type="NCBI Taxonomy" id="75743"/>
    <lineage>
        <taxon>Eukaryota</taxon>
        <taxon>Metazoa</taxon>
        <taxon>Chordata</taxon>
        <taxon>Craniata</taxon>
        <taxon>Vertebrata</taxon>
        <taxon>Chondrichthyes</taxon>
        <taxon>Elasmobranchii</taxon>
        <taxon>Galeomorphii</taxon>
        <taxon>Galeoidea</taxon>
        <taxon>Carcharhiniformes</taxon>
        <taxon>Scyliorhinidae</taxon>
        <taxon>Scyliorhinus</taxon>
    </lineage>
</organism>
<evidence type="ECO:0000313" key="1">
    <source>
        <dbReference type="EMBL" id="GCB84822.1"/>
    </source>
</evidence>
<feature type="non-terminal residue" evidence="1">
    <location>
        <position position="33"/>
    </location>
</feature>
<accession>A0A401QHK5</accession>
<protein>
    <submittedName>
        <fullName evidence="1">Uncharacterized protein</fullName>
    </submittedName>
</protein>
<comment type="caution">
    <text evidence="1">The sequence shown here is derived from an EMBL/GenBank/DDBJ whole genome shotgun (WGS) entry which is preliminary data.</text>
</comment>
<dbReference type="STRING" id="75743.A0A401QHK5"/>
<dbReference type="AlphaFoldDB" id="A0A401QHK5"/>
<name>A0A401QHK5_SCYTO</name>
<gene>
    <name evidence="1" type="ORF">scyTo_0025410</name>
</gene>
<dbReference type="OrthoDB" id="8789817at2759"/>